<keyword evidence="2" id="KW-1003">Cell membrane</keyword>
<keyword evidence="7 10" id="KW-1133">Transmembrane helix</keyword>
<gene>
    <name evidence="12" type="ordered locus">HPL003_13475</name>
</gene>
<dbReference type="InterPro" id="IPR010559">
    <property type="entry name" value="Sig_transdc_His_kin_internal"/>
</dbReference>
<feature type="region of interest" description="Disordered" evidence="9">
    <location>
        <begin position="125"/>
        <end position="151"/>
    </location>
</feature>
<feature type="domain" description="HAMP" evidence="11">
    <location>
        <begin position="382"/>
        <end position="434"/>
    </location>
</feature>
<protein>
    <submittedName>
        <fullName evidence="12">Signal transduction protein with a C-terminal ATPase domain</fullName>
    </submittedName>
</protein>
<feature type="compositionally biased region" description="Polar residues" evidence="9">
    <location>
        <begin position="131"/>
        <end position="151"/>
    </location>
</feature>
<reference key="2">
    <citation type="submission" date="2011-11" db="EMBL/GenBank/DDBJ databases">
        <authorList>
            <person name="Shin S.H."/>
            <person name="Kim S."/>
            <person name="Kim J.Y."/>
        </authorList>
    </citation>
    <scope>NUCLEOTIDE SEQUENCE</scope>
    <source>
        <strain>HPL-003</strain>
    </source>
</reference>
<keyword evidence="5 10" id="KW-0812">Transmembrane</keyword>
<dbReference type="SMART" id="SM00387">
    <property type="entry name" value="HATPase_c"/>
    <property type="match status" value="1"/>
</dbReference>
<dbReference type="HOGENOM" id="CLU_020473_6_1_9"/>
<evidence type="ECO:0000256" key="3">
    <source>
        <dbReference type="ARBA" id="ARBA00022553"/>
    </source>
</evidence>
<dbReference type="Gene3D" id="6.10.340.10">
    <property type="match status" value="1"/>
</dbReference>
<reference evidence="13" key="1">
    <citation type="submission" date="2011-11" db="EMBL/GenBank/DDBJ databases">
        <title>Complete sequence of Paenibacillus terrae HPL-003.</title>
        <authorList>
            <person name="Shin S.H."/>
            <person name="Kim S."/>
            <person name="Kim J.Y."/>
        </authorList>
    </citation>
    <scope>NUCLEOTIDE SEQUENCE [LARGE SCALE GENOMIC DNA]</scope>
    <source>
        <strain evidence="13">HPL-003</strain>
    </source>
</reference>
<comment type="subcellular location">
    <subcellularLocation>
        <location evidence="1">Cell membrane</location>
        <topology evidence="1">Multi-pass membrane protein</topology>
    </subcellularLocation>
</comment>
<dbReference type="Pfam" id="PF02743">
    <property type="entry name" value="dCache_1"/>
    <property type="match status" value="1"/>
</dbReference>
<evidence type="ECO:0000256" key="9">
    <source>
        <dbReference type="SAM" id="MobiDB-lite"/>
    </source>
</evidence>
<keyword evidence="6" id="KW-0418">Kinase</keyword>
<evidence type="ECO:0000313" key="12">
    <source>
        <dbReference type="EMBL" id="AET59446.1"/>
    </source>
</evidence>
<dbReference type="InterPro" id="IPR033479">
    <property type="entry name" value="dCache_1"/>
</dbReference>
<feature type="region of interest" description="Disordered" evidence="9">
    <location>
        <begin position="669"/>
        <end position="719"/>
    </location>
</feature>
<dbReference type="SUPFAM" id="SSF55874">
    <property type="entry name" value="ATPase domain of HSP90 chaperone/DNA topoisomerase II/histidine kinase"/>
    <property type="match status" value="1"/>
</dbReference>
<dbReference type="STRING" id="985665.HPL003_13475"/>
<evidence type="ECO:0000313" key="13">
    <source>
        <dbReference type="Proteomes" id="UP000005876"/>
    </source>
</evidence>
<dbReference type="PROSITE" id="PS50885">
    <property type="entry name" value="HAMP"/>
    <property type="match status" value="1"/>
</dbReference>
<dbReference type="CDD" id="cd18773">
    <property type="entry name" value="PDC1_HK_sensor"/>
    <property type="match status" value="1"/>
</dbReference>
<dbReference type="RefSeq" id="WP_014280173.1">
    <property type="nucleotide sequence ID" value="NC_016641.1"/>
</dbReference>
<evidence type="ECO:0000256" key="7">
    <source>
        <dbReference type="ARBA" id="ARBA00022989"/>
    </source>
</evidence>
<dbReference type="InterPro" id="IPR036890">
    <property type="entry name" value="HATPase_C_sf"/>
</dbReference>
<dbReference type="Pfam" id="PF02518">
    <property type="entry name" value="HATPase_c"/>
    <property type="match status" value="1"/>
</dbReference>
<dbReference type="Pfam" id="PF00672">
    <property type="entry name" value="HAMP"/>
    <property type="match status" value="1"/>
</dbReference>
<dbReference type="Gene3D" id="3.30.565.10">
    <property type="entry name" value="Histidine kinase-like ATPase, C-terminal domain"/>
    <property type="match status" value="1"/>
</dbReference>
<keyword evidence="3" id="KW-0597">Phosphoprotein</keyword>
<sequence>MIIMRNDNQRKWKRQSSNSEIWKRIHTGVGKRLQRLRLRNMPLRYQLMLLFLLFGIVPSLGLGLLVNWTVERIIERQVEDHTMQLIGKVNEALDTKMENLQNMTYLIGFNPDIGQFWQGRTLADGHAGHENTVTPENQGERTQNSADLPNQAASSVQAQDKLYGMKQFLQGFTTLYPEIAGILIVNENGDYISNEMYARSTRSLTEEDWYKQAAQHAGIFTVLGQPSHRNVTTHVQYKDSEIVSVVRSVTDSETGRVLGVIMIDLKLRAVSQAARDVTLGKTGYLMVTDAEGRSVYMPDMPLIERIPPEWFGTSDSGMFTREAGGRELLFMFRASEFTGWRTVGVFPARESTLEVRQIQFYVVSFVFIVCLFGLTASLRLSRSIAQPIFRLMSYMRTAETGDLTVRQWSDRGDEIGMLGRSFNRMLEQIRRLMSLSELRERQKRDAELRSLQEHIKPHFLYNTLDTIHWMARKNGANDVSDMVGALSRLFRLGLSKGDDFIPLRSEIEHISSYMQIQQTRYRDRLRWELNVPEELGGLFVLKLMLQPVVENAIYHGIKARRGPGTIGVEARIEGDKLLLTARDDGAGMTAERLRELRGLLEAPLEAMEGQQKSSGASANGRSYGMLNVQARIRLCFGEEYGIVLDSEEGTGTCVTIIHPLLRDMTQLKNSHEKGADQDDKIQGHRHLDNGESDGQGHTGSDDDDGKTLHKKTLSGANRR</sequence>
<feature type="compositionally biased region" description="Basic and acidic residues" evidence="9">
    <location>
        <begin position="669"/>
        <end position="689"/>
    </location>
</feature>
<dbReference type="Pfam" id="PF06580">
    <property type="entry name" value="His_kinase"/>
    <property type="match status" value="1"/>
</dbReference>
<feature type="compositionally biased region" description="Basic residues" evidence="9">
    <location>
        <begin position="708"/>
        <end position="719"/>
    </location>
</feature>
<dbReference type="SMART" id="SM00304">
    <property type="entry name" value="HAMP"/>
    <property type="match status" value="1"/>
</dbReference>
<dbReference type="GO" id="GO:0000155">
    <property type="term" value="F:phosphorelay sensor kinase activity"/>
    <property type="evidence" value="ECO:0007669"/>
    <property type="project" value="InterPro"/>
</dbReference>
<organism evidence="12 13">
    <name type="scientific">Paenibacillus terrae (strain HPL-003)</name>
    <dbReference type="NCBI Taxonomy" id="985665"/>
    <lineage>
        <taxon>Bacteria</taxon>
        <taxon>Bacillati</taxon>
        <taxon>Bacillota</taxon>
        <taxon>Bacilli</taxon>
        <taxon>Bacillales</taxon>
        <taxon>Paenibacillaceae</taxon>
        <taxon>Paenibacillus</taxon>
    </lineage>
</organism>
<dbReference type="Gene3D" id="3.30.450.20">
    <property type="entry name" value="PAS domain"/>
    <property type="match status" value="2"/>
</dbReference>
<evidence type="ECO:0000256" key="5">
    <source>
        <dbReference type="ARBA" id="ARBA00022692"/>
    </source>
</evidence>
<dbReference type="eggNOG" id="COG2972">
    <property type="taxonomic scope" value="Bacteria"/>
</dbReference>
<proteinExistence type="predicted"/>
<dbReference type="KEGG" id="pta:HPL003_13475"/>
<keyword evidence="8 10" id="KW-0472">Membrane</keyword>
<evidence type="ECO:0000256" key="2">
    <source>
        <dbReference type="ARBA" id="ARBA00022475"/>
    </source>
</evidence>
<dbReference type="CDD" id="cd06225">
    <property type="entry name" value="HAMP"/>
    <property type="match status" value="1"/>
</dbReference>
<dbReference type="Proteomes" id="UP000005876">
    <property type="component" value="Chromosome"/>
</dbReference>
<dbReference type="AlphaFoldDB" id="G7VXK4"/>
<feature type="transmembrane region" description="Helical" evidence="10">
    <location>
        <begin position="47"/>
        <end position="68"/>
    </location>
</feature>
<dbReference type="InterPro" id="IPR003594">
    <property type="entry name" value="HATPase_dom"/>
</dbReference>
<keyword evidence="4" id="KW-0808">Transferase</keyword>
<dbReference type="PANTHER" id="PTHR34220:SF7">
    <property type="entry name" value="SENSOR HISTIDINE KINASE YPDA"/>
    <property type="match status" value="1"/>
</dbReference>
<dbReference type="InterPro" id="IPR003660">
    <property type="entry name" value="HAMP_dom"/>
</dbReference>
<name>G7VXK4_PAETH</name>
<evidence type="ECO:0000259" key="11">
    <source>
        <dbReference type="PROSITE" id="PS50885"/>
    </source>
</evidence>
<evidence type="ECO:0000256" key="10">
    <source>
        <dbReference type="SAM" id="Phobius"/>
    </source>
</evidence>
<evidence type="ECO:0000256" key="8">
    <source>
        <dbReference type="ARBA" id="ARBA00023136"/>
    </source>
</evidence>
<evidence type="ECO:0000256" key="6">
    <source>
        <dbReference type="ARBA" id="ARBA00022777"/>
    </source>
</evidence>
<dbReference type="EMBL" id="CP003107">
    <property type="protein sequence ID" value="AET59446.1"/>
    <property type="molecule type" value="Genomic_DNA"/>
</dbReference>
<dbReference type="PANTHER" id="PTHR34220">
    <property type="entry name" value="SENSOR HISTIDINE KINASE YPDA"/>
    <property type="match status" value="1"/>
</dbReference>
<reference evidence="12 13" key="3">
    <citation type="journal article" date="2012" name="J. Bacteriol.">
        <title>Genome Sequence of Paenibacillus terrae HPL-003, a Xylanase-Producing Bacterium Isolated from Soil Found in Forest Residue.</title>
        <authorList>
            <person name="Shin S.H."/>
            <person name="Kim S."/>
            <person name="Kim J.Y."/>
            <person name="Song H.Y."/>
            <person name="Cho S.J."/>
            <person name="Kim D.R."/>
            <person name="Lee K.I."/>
            <person name="Lim H.K."/>
            <person name="Park N.J."/>
            <person name="Hwang I.T."/>
            <person name="Yang K.S."/>
        </authorList>
    </citation>
    <scope>NUCLEOTIDE SEQUENCE [LARGE SCALE GENOMIC DNA]</scope>
    <source>
        <strain evidence="12 13">HPL-003</strain>
    </source>
</reference>
<dbReference type="GO" id="GO:0005886">
    <property type="term" value="C:plasma membrane"/>
    <property type="evidence" value="ECO:0007669"/>
    <property type="project" value="UniProtKB-SubCell"/>
</dbReference>
<dbReference type="InterPro" id="IPR050640">
    <property type="entry name" value="Bact_2-comp_sensor_kinase"/>
</dbReference>
<dbReference type="SUPFAM" id="SSF158472">
    <property type="entry name" value="HAMP domain-like"/>
    <property type="match status" value="1"/>
</dbReference>
<accession>G7VXK4</accession>
<evidence type="ECO:0000256" key="4">
    <source>
        <dbReference type="ARBA" id="ARBA00022679"/>
    </source>
</evidence>
<evidence type="ECO:0000256" key="1">
    <source>
        <dbReference type="ARBA" id="ARBA00004651"/>
    </source>
</evidence>